<gene>
    <name evidence="1" type="ORF">NM688_g1289</name>
</gene>
<evidence type="ECO:0000313" key="1">
    <source>
        <dbReference type="EMBL" id="KAJ3557763.1"/>
    </source>
</evidence>
<dbReference type="EMBL" id="JANHOG010000133">
    <property type="protein sequence ID" value="KAJ3557763.1"/>
    <property type="molecule type" value="Genomic_DNA"/>
</dbReference>
<keyword evidence="2" id="KW-1185">Reference proteome</keyword>
<evidence type="ECO:0000313" key="2">
    <source>
        <dbReference type="Proteomes" id="UP001148662"/>
    </source>
</evidence>
<protein>
    <submittedName>
        <fullName evidence="1">Uncharacterized protein</fullName>
    </submittedName>
</protein>
<sequence length="380" mass="41750">MSAASASAFLDTFQYQLESNFMVMAALTLVCYEYLSACEHEYSVFWRRKKTNSAWLFMVNRYLTLVMVAVYISPTSDNPKVSIPCMLVDIAECNKPIAILEVAVQIAPGVVAAVFTALRVHALLNNNWHVSVPILFLGLVPIIINGYVNATSTPVYVEFPVLGPYCYALPNVSEAIGLFIASHLSVVVADSMALVVTITKTWRQARELSRLKFHGSLSGVILRDGSIYFVILLLVNIVVLLLENLPHLSNYRSASLLVSILQPILISRFLTNLRRLDAHDNASAAAENLSQFSAPNFRFPTLQSVTGDLGQPLDHDARPSWEDEDRDAEDHRHDSVAVHEFSNGSAAGPSSSRGRENGDVGPQTSKEVRSSVCVNNADLV</sequence>
<accession>A0ACC1TCK3</accession>
<organism evidence="1 2">
    <name type="scientific">Phlebia brevispora</name>
    <dbReference type="NCBI Taxonomy" id="194682"/>
    <lineage>
        <taxon>Eukaryota</taxon>
        <taxon>Fungi</taxon>
        <taxon>Dikarya</taxon>
        <taxon>Basidiomycota</taxon>
        <taxon>Agaricomycotina</taxon>
        <taxon>Agaricomycetes</taxon>
        <taxon>Polyporales</taxon>
        <taxon>Meruliaceae</taxon>
        <taxon>Phlebia</taxon>
    </lineage>
</organism>
<name>A0ACC1TCK3_9APHY</name>
<proteinExistence type="predicted"/>
<reference evidence="1" key="1">
    <citation type="submission" date="2022-07" db="EMBL/GenBank/DDBJ databases">
        <title>Genome Sequence of Phlebia brevispora.</title>
        <authorList>
            <person name="Buettner E."/>
        </authorList>
    </citation>
    <scope>NUCLEOTIDE SEQUENCE</scope>
    <source>
        <strain evidence="1">MPL23</strain>
    </source>
</reference>
<comment type="caution">
    <text evidence="1">The sequence shown here is derived from an EMBL/GenBank/DDBJ whole genome shotgun (WGS) entry which is preliminary data.</text>
</comment>
<dbReference type="Proteomes" id="UP001148662">
    <property type="component" value="Unassembled WGS sequence"/>
</dbReference>